<evidence type="ECO:0000256" key="6">
    <source>
        <dbReference type="ARBA" id="ARBA00023004"/>
    </source>
</evidence>
<evidence type="ECO:0000256" key="4">
    <source>
        <dbReference type="ARBA" id="ARBA00022496"/>
    </source>
</evidence>
<keyword evidence="6" id="KW-0408">Iron</keyword>
<keyword evidence="13" id="KW-0732">Signal</keyword>
<dbReference type="PANTHER" id="PTHR32552:SF81">
    <property type="entry name" value="TONB-DEPENDENT OUTER MEMBRANE RECEPTOR"/>
    <property type="match status" value="1"/>
</dbReference>
<feature type="signal peptide" evidence="13">
    <location>
        <begin position="1"/>
        <end position="25"/>
    </location>
</feature>
<dbReference type="GO" id="GO:0009279">
    <property type="term" value="C:cell outer membrane"/>
    <property type="evidence" value="ECO:0007669"/>
    <property type="project" value="UniProtKB-SubCell"/>
</dbReference>
<feature type="chain" id="PRO_5036800963" evidence="13">
    <location>
        <begin position="26"/>
        <end position="810"/>
    </location>
</feature>
<proteinExistence type="inferred from homology"/>
<comment type="subcellular location">
    <subcellularLocation>
        <location evidence="1 11">Cell outer membrane</location>
        <topology evidence="1 11">Multi-pass membrane protein</topology>
    </subcellularLocation>
</comment>
<evidence type="ECO:0000256" key="1">
    <source>
        <dbReference type="ARBA" id="ARBA00004571"/>
    </source>
</evidence>
<dbReference type="PANTHER" id="PTHR32552">
    <property type="entry name" value="FERRICHROME IRON RECEPTOR-RELATED"/>
    <property type="match status" value="1"/>
</dbReference>
<dbReference type="Pfam" id="PF07715">
    <property type="entry name" value="Plug"/>
    <property type="match status" value="1"/>
</dbReference>
<evidence type="ECO:0000313" key="17">
    <source>
        <dbReference type="Proteomes" id="UP000676409"/>
    </source>
</evidence>
<accession>A0A975IW45</accession>
<dbReference type="AlphaFoldDB" id="A0A975IW45"/>
<keyword evidence="16" id="KW-0675">Receptor</keyword>
<keyword evidence="4" id="KW-0410">Iron transport</keyword>
<gene>
    <name evidence="16" type="ORF">KCG34_06325</name>
</gene>
<dbReference type="KEGG" id="caul:KCG34_06325"/>
<dbReference type="GO" id="GO:0006826">
    <property type="term" value="P:iron ion transport"/>
    <property type="evidence" value="ECO:0007669"/>
    <property type="project" value="UniProtKB-KW"/>
</dbReference>
<sequence>MNLFRTVSAFALGVAALGAGSSAFAQQASANPAASSTASDRSPQLGEVIVTAQKRSTNLQTTPMAITAVGGQDIKKDAIVTFADLAHSVPALSYSQNNALRQEYNIRGAVNTRLGSPTADQSVGLFSDGVYVSRAGVLNPTFFDIGQVEIIRGPQGVLLGRNVAGGAISVTSAPPMATASGAVTVGYGDYGAVHSDGYFTGPIAQDLTGRFSFQTDNHDGYSHDLFHHVDLDNLNQYAFRGQLLFRPAGTGFSAHLTLEYTHEDNNGMCPIAEPDTAKGDPNSAPGLELHPWSSLRAQTGLVLGSQLTNRQCLPTWPTFAGDASPTPQGEHHYNWSAILNMEKSLPGQMKLTSITGYRAARSHFLYDQSGIGPENPYGLGLASAPQDAFAFAFPVQFNERTEQVSQELRLSSDYAVDNPLDWIAGLYYEHDHTQEINTFWAENIVGGPLASIEGQDLWNDAGGTETYAFFVQAGYRILDDLKLTAGVRYTHDEKSGFVTALVQQYGDRYNGYVNTTPLTTLVGCGGSGSTPTCAVGSAGYPNYATPYGHSWDAVTPQAILRYTPTKDLMAYFTVGRGFKGGGFENDTNNAAPAFAAQTPYAPETDWNYELGLKSRFWDQRLQLNLAAYYTQYDNLQVEQTIDSCLCNIINNAGNAEFKGIEAEFEARPNRRTHFWLSGSLENAKYLKFIDAAGNNDSGKTAQRTPNYQFVIGGEFTADLPSMPDALLFHLTYKQQGRMYWDPANLTHENAYGLLDGRLTFTLPNGAWSVSLWGKNLTDTQFRTNIISFFGDEVGTYGPPRTFGAEFSAKF</sequence>
<evidence type="ECO:0000259" key="15">
    <source>
        <dbReference type="Pfam" id="PF07715"/>
    </source>
</evidence>
<keyword evidence="2 11" id="KW-0813">Transport</keyword>
<dbReference type="InterPro" id="IPR000531">
    <property type="entry name" value="Beta-barrel_TonB"/>
</dbReference>
<dbReference type="InterPro" id="IPR039426">
    <property type="entry name" value="TonB-dep_rcpt-like"/>
</dbReference>
<reference evidence="16" key="1">
    <citation type="submission" date="2021-04" db="EMBL/GenBank/DDBJ databases">
        <title>The complete genome sequence of Caulobacter sp. S6.</title>
        <authorList>
            <person name="Tang Y."/>
            <person name="Ouyang W."/>
            <person name="Liu Q."/>
            <person name="Huang B."/>
            <person name="Guo Z."/>
            <person name="Lei P."/>
        </authorList>
    </citation>
    <scope>NUCLEOTIDE SEQUENCE</scope>
    <source>
        <strain evidence="16">S6</strain>
    </source>
</reference>
<dbReference type="RefSeq" id="WP_211939545.1">
    <property type="nucleotide sequence ID" value="NZ_CP073078.1"/>
</dbReference>
<keyword evidence="8 12" id="KW-0798">TonB box</keyword>
<dbReference type="Pfam" id="PF00593">
    <property type="entry name" value="TonB_dep_Rec_b-barrel"/>
    <property type="match status" value="1"/>
</dbReference>
<comment type="similarity">
    <text evidence="11 12">Belongs to the TonB-dependent receptor family.</text>
</comment>
<evidence type="ECO:0000256" key="9">
    <source>
        <dbReference type="ARBA" id="ARBA00023136"/>
    </source>
</evidence>
<keyword evidence="7" id="KW-0406">Ion transport</keyword>
<evidence type="ECO:0000256" key="2">
    <source>
        <dbReference type="ARBA" id="ARBA00022448"/>
    </source>
</evidence>
<dbReference type="Proteomes" id="UP000676409">
    <property type="component" value="Chromosome"/>
</dbReference>
<keyword evidence="17" id="KW-1185">Reference proteome</keyword>
<evidence type="ECO:0000256" key="10">
    <source>
        <dbReference type="ARBA" id="ARBA00023237"/>
    </source>
</evidence>
<evidence type="ECO:0000256" key="7">
    <source>
        <dbReference type="ARBA" id="ARBA00023065"/>
    </source>
</evidence>
<evidence type="ECO:0000256" key="8">
    <source>
        <dbReference type="ARBA" id="ARBA00023077"/>
    </source>
</evidence>
<keyword evidence="9 11" id="KW-0472">Membrane</keyword>
<keyword evidence="5 11" id="KW-0812">Transmembrane</keyword>
<evidence type="ECO:0000256" key="11">
    <source>
        <dbReference type="PROSITE-ProRule" id="PRU01360"/>
    </source>
</evidence>
<feature type="domain" description="TonB-dependent receptor plug" evidence="15">
    <location>
        <begin position="59"/>
        <end position="167"/>
    </location>
</feature>
<dbReference type="PROSITE" id="PS52016">
    <property type="entry name" value="TONB_DEPENDENT_REC_3"/>
    <property type="match status" value="1"/>
</dbReference>
<keyword evidence="10 11" id="KW-0998">Cell outer membrane</keyword>
<dbReference type="EMBL" id="CP073078">
    <property type="protein sequence ID" value="QUD89493.1"/>
    <property type="molecule type" value="Genomic_DNA"/>
</dbReference>
<evidence type="ECO:0000256" key="5">
    <source>
        <dbReference type="ARBA" id="ARBA00022692"/>
    </source>
</evidence>
<evidence type="ECO:0000313" key="16">
    <source>
        <dbReference type="EMBL" id="QUD89493.1"/>
    </source>
</evidence>
<evidence type="ECO:0000256" key="3">
    <source>
        <dbReference type="ARBA" id="ARBA00022452"/>
    </source>
</evidence>
<keyword evidence="3 11" id="KW-1134">Transmembrane beta strand</keyword>
<protein>
    <submittedName>
        <fullName evidence="16">TonB-dependent receptor</fullName>
    </submittedName>
</protein>
<evidence type="ECO:0000256" key="12">
    <source>
        <dbReference type="RuleBase" id="RU003357"/>
    </source>
</evidence>
<dbReference type="InterPro" id="IPR036942">
    <property type="entry name" value="Beta-barrel_TonB_sf"/>
</dbReference>
<dbReference type="InterPro" id="IPR012910">
    <property type="entry name" value="Plug_dom"/>
</dbReference>
<evidence type="ECO:0000259" key="14">
    <source>
        <dbReference type="Pfam" id="PF00593"/>
    </source>
</evidence>
<feature type="domain" description="TonB-dependent receptor-like beta-barrel" evidence="14">
    <location>
        <begin position="326"/>
        <end position="776"/>
    </location>
</feature>
<dbReference type="SUPFAM" id="SSF56935">
    <property type="entry name" value="Porins"/>
    <property type="match status" value="1"/>
</dbReference>
<name>A0A975IW45_9CAUL</name>
<organism evidence="16 17">
    <name type="scientific">Phenylobacterium montanum</name>
    <dbReference type="NCBI Taxonomy" id="2823693"/>
    <lineage>
        <taxon>Bacteria</taxon>
        <taxon>Pseudomonadati</taxon>
        <taxon>Pseudomonadota</taxon>
        <taxon>Alphaproteobacteria</taxon>
        <taxon>Caulobacterales</taxon>
        <taxon>Caulobacteraceae</taxon>
        <taxon>Phenylobacterium</taxon>
    </lineage>
</organism>
<dbReference type="Gene3D" id="2.40.170.20">
    <property type="entry name" value="TonB-dependent receptor, beta-barrel domain"/>
    <property type="match status" value="1"/>
</dbReference>
<evidence type="ECO:0000256" key="13">
    <source>
        <dbReference type="SAM" id="SignalP"/>
    </source>
</evidence>